<sequence>MDHETGLPLDICDLNKNQVTPDTPTLVEIISLTEIGYSAFQLDQVRKVREERIKAGSDEYEEGEEDADTEIEGEGPMPKYPRAMLSFMLSDGKTSFKACEYKSLPELSLVSTPLGFKMHLKSVKVVRGVAHLEPSNVTLLGGHSGLQALKSYYFRQNLRQRMGLPIEPIPEQADQNAAGVLPPSSRPEGGASTYGPTPLQ</sequence>
<dbReference type="PANTHER" id="PTHR14790:SF15">
    <property type="entry name" value="RECQ-MEDIATED GENOME INSTABILITY PROTEIN 1"/>
    <property type="match status" value="1"/>
</dbReference>
<dbReference type="Gene3D" id="2.40.50.770">
    <property type="entry name" value="RecQ-mediated genome instability protein Rmi1, C-terminal domain"/>
    <property type="match status" value="1"/>
</dbReference>
<evidence type="ECO:0000256" key="1">
    <source>
        <dbReference type="ARBA" id="ARBA00006395"/>
    </source>
</evidence>
<feature type="region of interest" description="Disordered" evidence="3">
    <location>
        <begin position="168"/>
        <end position="200"/>
    </location>
</feature>
<feature type="domain" description="RecQ mediated genome instability protein 1 OB-fold" evidence="4">
    <location>
        <begin position="16"/>
        <end position="143"/>
    </location>
</feature>
<dbReference type="Pfam" id="PF08585">
    <property type="entry name" value="RMI1_N_C"/>
    <property type="match status" value="1"/>
</dbReference>
<dbReference type="OrthoDB" id="341511at2759"/>
<accession>A0A4Q2DFH7</accession>
<reference evidence="5 6" key="1">
    <citation type="submission" date="2019-01" db="EMBL/GenBank/DDBJ databases">
        <title>Draft genome sequence of Psathyrella aberdarensis IHI B618.</title>
        <authorList>
            <person name="Buettner E."/>
            <person name="Kellner H."/>
        </authorList>
    </citation>
    <scope>NUCLEOTIDE SEQUENCE [LARGE SCALE GENOMIC DNA]</scope>
    <source>
        <strain evidence="5 6">IHI B618</strain>
    </source>
</reference>
<organism evidence="5 6">
    <name type="scientific">Candolleomyces aberdarensis</name>
    <dbReference type="NCBI Taxonomy" id="2316362"/>
    <lineage>
        <taxon>Eukaryota</taxon>
        <taxon>Fungi</taxon>
        <taxon>Dikarya</taxon>
        <taxon>Basidiomycota</taxon>
        <taxon>Agaricomycotina</taxon>
        <taxon>Agaricomycetes</taxon>
        <taxon>Agaricomycetidae</taxon>
        <taxon>Agaricales</taxon>
        <taxon>Agaricineae</taxon>
        <taxon>Psathyrellaceae</taxon>
        <taxon>Candolleomyces</taxon>
    </lineage>
</organism>
<dbReference type="GO" id="GO:0000724">
    <property type="term" value="P:double-strand break repair via homologous recombination"/>
    <property type="evidence" value="ECO:0007669"/>
    <property type="project" value="TreeGrafter"/>
</dbReference>
<keyword evidence="6" id="KW-1185">Reference proteome</keyword>
<dbReference type="InterPro" id="IPR013894">
    <property type="entry name" value="RMI1_OB"/>
</dbReference>
<comment type="caution">
    <text evidence="5">The sequence shown here is derived from an EMBL/GenBank/DDBJ whole genome shotgun (WGS) entry which is preliminary data.</text>
</comment>
<dbReference type="GO" id="GO:0016604">
    <property type="term" value="C:nuclear body"/>
    <property type="evidence" value="ECO:0007669"/>
    <property type="project" value="TreeGrafter"/>
</dbReference>
<dbReference type="GO" id="GO:0000712">
    <property type="term" value="P:resolution of meiotic recombination intermediates"/>
    <property type="evidence" value="ECO:0007669"/>
    <property type="project" value="TreeGrafter"/>
</dbReference>
<comment type="similarity">
    <text evidence="1">Belongs to the RMI1 family.</text>
</comment>
<protein>
    <recommendedName>
        <fullName evidence="2">RecQ-mediated genome instability protein 1</fullName>
    </recommendedName>
</protein>
<proteinExistence type="inferred from homology"/>
<evidence type="ECO:0000256" key="3">
    <source>
        <dbReference type="SAM" id="MobiDB-lite"/>
    </source>
</evidence>
<dbReference type="InterPro" id="IPR042470">
    <property type="entry name" value="RMI1_N_C_sf"/>
</dbReference>
<evidence type="ECO:0000256" key="2">
    <source>
        <dbReference type="ARBA" id="ARBA00018987"/>
    </source>
</evidence>
<dbReference type="PANTHER" id="PTHR14790">
    <property type="entry name" value="RECQ-MEDIATED GENOME INSTABILITY PROTEIN 1 RMI1"/>
    <property type="match status" value="1"/>
</dbReference>
<name>A0A4Q2DFH7_9AGAR</name>
<dbReference type="GO" id="GO:0031422">
    <property type="term" value="C:RecQ family helicase-topoisomerase III complex"/>
    <property type="evidence" value="ECO:0007669"/>
    <property type="project" value="TreeGrafter"/>
</dbReference>
<feature type="compositionally biased region" description="Acidic residues" evidence="3">
    <location>
        <begin position="58"/>
        <end position="73"/>
    </location>
</feature>
<dbReference type="EMBL" id="SDEE01000257">
    <property type="protein sequence ID" value="RXW18567.1"/>
    <property type="molecule type" value="Genomic_DNA"/>
</dbReference>
<evidence type="ECO:0000259" key="4">
    <source>
        <dbReference type="Pfam" id="PF08585"/>
    </source>
</evidence>
<dbReference type="STRING" id="2316362.A0A4Q2DFH7"/>
<evidence type="ECO:0000313" key="5">
    <source>
        <dbReference type="EMBL" id="RXW18567.1"/>
    </source>
</evidence>
<evidence type="ECO:0000313" key="6">
    <source>
        <dbReference type="Proteomes" id="UP000290288"/>
    </source>
</evidence>
<gene>
    <name evidence="5" type="ORF">EST38_g7286</name>
</gene>
<dbReference type="Proteomes" id="UP000290288">
    <property type="component" value="Unassembled WGS sequence"/>
</dbReference>
<feature type="region of interest" description="Disordered" evidence="3">
    <location>
        <begin position="56"/>
        <end position="76"/>
    </location>
</feature>
<dbReference type="AlphaFoldDB" id="A0A4Q2DFH7"/>